<dbReference type="AlphaFoldDB" id="A0A2T9YS93"/>
<reference evidence="2 3" key="1">
    <citation type="journal article" date="2018" name="MBio">
        <title>Comparative Genomics Reveals the Core Gene Toolbox for the Fungus-Insect Symbiosis.</title>
        <authorList>
            <person name="Wang Y."/>
            <person name="Stata M."/>
            <person name="Wang W."/>
            <person name="Stajich J.E."/>
            <person name="White M.M."/>
            <person name="Moncalvo J.M."/>
        </authorList>
    </citation>
    <scope>NUCLEOTIDE SEQUENCE [LARGE SCALE GENOMIC DNA]</scope>
    <source>
        <strain evidence="2 3">SC-DP-2</strain>
    </source>
</reference>
<feature type="region of interest" description="Disordered" evidence="1">
    <location>
        <begin position="662"/>
        <end position="771"/>
    </location>
</feature>
<evidence type="ECO:0000313" key="2">
    <source>
        <dbReference type="EMBL" id="PVU95215.1"/>
    </source>
</evidence>
<feature type="non-terminal residue" evidence="2">
    <location>
        <position position="1030"/>
    </location>
</feature>
<gene>
    <name evidence="2" type="ORF">BB560_005871</name>
</gene>
<protein>
    <submittedName>
        <fullName evidence="2">Uncharacterized protein</fullName>
    </submittedName>
</protein>
<keyword evidence="3" id="KW-1185">Reference proteome</keyword>
<name>A0A2T9YS93_9FUNG</name>
<organism evidence="2 3">
    <name type="scientific">Smittium megazygosporum</name>
    <dbReference type="NCBI Taxonomy" id="133381"/>
    <lineage>
        <taxon>Eukaryota</taxon>
        <taxon>Fungi</taxon>
        <taxon>Fungi incertae sedis</taxon>
        <taxon>Zoopagomycota</taxon>
        <taxon>Kickxellomycotina</taxon>
        <taxon>Harpellomycetes</taxon>
        <taxon>Harpellales</taxon>
        <taxon>Legeriomycetaceae</taxon>
        <taxon>Smittium</taxon>
    </lineage>
</organism>
<accession>A0A2T9YS93</accession>
<feature type="compositionally biased region" description="Basic and acidic residues" evidence="1">
    <location>
        <begin position="733"/>
        <end position="753"/>
    </location>
</feature>
<dbReference type="Proteomes" id="UP000245609">
    <property type="component" value="Unassembled WGS sequence"/>
</dbReference>
<feature type="non-terminal residue" evidence="2">
    <location>
        <position position="1"/>
    </location>
</feature>
<comment type="caution">
    <text evidence="2">The sequence shown here is derived from an EMBL/GenBank/DDBJ whole genome shotgun (WGS) entry which is preliminary data.</text>
</comment>
<sequence length="1030" mass="117590">LPDYNPQKPVDESIYHWYTGGENQKLKKLCMGGSDCKIGCSWDQFGDNASDAVESICRQLFDLRMTMQHDRPSKSTYYIVKDEQAAERLLNGPLFYEGKKIEFFQTVHYEEEVMIITIPSFKDVQGETLFKAACKTLSKYGTVKDASARFVRGTSTMVPFGMKILFAKNSEKDMPNFIKVQKSRVVAGVYTDSKLRELGFEFSAEQYKLAKKKVNEILEEFSNASTKTLISRERNGENTIQPIRFLRNTKIHIYNQFKLRFPEAKLSLSKFYALCAKHYQKSSKKTDICFICVAGNKAKLDLKKAKNSNIFDFFRIAMLQKLVNDFEAHQELEKMQKNTFKDQKQQLDKESCIVIADFKENFRIGGGPVESGNNFYQKTLLGLKEIKDFKKVNFWSDSGPQFKNGDILYSFLMDFQQCYADKKNFINFFTEKHGKSDVDCHFGVLSRCYKDLEATRKISSIIDIKESFEEKERDRNLFKSSSARKSKFSFGIYPKKMPQTERKKILVKDGIKLYQYYFMDGMFLKESVKPSQQTAKEDKQLAEAEQQILDLGRIAIHIEELARGLEGIQNPSEPEVKGFAQEITGSAQDLLRLAFNYSSKIKLAMRTAIATTSGYDGDTATSAPESEFAETQYLFHPEVISRMEEHRSKSRNDKLLRIAISGKIPNGFQRPRNQSYQNNRGGYFRGGHGNRGGYRGGPNQYNQSYRPPSYTNNQQRQGPKQSTGQSSFTDHPTGLRDIRKSVSDDTGDDHETGKILSKNRNVVPRDTPGHSLRNLWVRSRTRAKPPKEQGRLLVKARQEHVGRQYFEEWVSDTTYPVTHAHTSKVISPGSSPLGSHRHDGQGIPAVWNDTGGSGYGYDLCIPDIWKRRAYKDPPTTGYDAYQRICSQRRLQNGGCEVPEGLDSSIRSYIQAGCKVSLSPHSPPSIFLEDVPIYLSKHNIRIPMSSIWADNSTQNLLQDDEGCYRASQSNGNTSSVLHRRHCDTWEDRGGVPQTHSDYLKPPSDSGILYKCREIDKSSQYQPNIPRIHVQH</sequence>
<dbReference type="OrthoDB" id="408781at2759"/>
<feature type="compositionally biased region" description="Polar residues" evidence="1">
    <location>
        <begin position="703"/>
        <end position="730"/>
    </location>
</feature>
<dbReference type="EMBL" id="MBFS01002573">
    <property type="protein sequence ID" value="PVU95215.1"/>
    <property type="molecule type" value="Genomic_DNA"/>
</dbReference>
<evidence type="ECO:0000256" key="1">
    <source>
        <dbReference type="SAM" id="MobiDB-lite"/>
    </source>
</evidence>
<proteinExistence type="predicted"/>
<evidence type="ECO:0000313" key="3">
    <source>
        <dbReference type="Proteomes" id="UP000245609"/>
    </source>
</evidence>
<feature type="compositionally biased region" description="Gly residues" evidence="1">
    <location>
        <begin position="683"/>
        <end position="696"/>
    </location>
</feature>